<dbReference type="EMBL" id="BK015567">
    <property type="protein sequence ID" value="DAE13547.1"/>
    <property type="molecule type" value="Genomic_DNA"/>
</dbReference>
<name>A0A8S5Q483_9CAUD</name>
<sequence length="29" mass="3455">MALSWRVNQPLIIVKYSYKNKGGLRYAVW</sequence>
<evidence type="ECO:0000313" key="1">
    <source>
        <dbReference type="EMBL" id="DAE13547.1"/>
    </source>
</evidence>
<reference evidence="1" key="1">
    <citation type="journal article" date="2021" name="Proc. Natl. Acad. Sci. U.S.A.">
        <title>A Catalog of Tens of Thousands of Viruses from Human Metagenomes Reveals Hidden Associations with Chronic Diseases.</title>
        <authorList>
            <person name="Tisza M.J."/>
            <person name="Buck C.B."/>
        </authorList>
    </citation>
    <scope>NUCLEOTIDE SEQUENCE</scope>
    <source>
        <strain evidence="1">CtVif31</strain>
    </source>
</reference>
<protein>
    <submittedName>
        <fullName evidence="1">Uncharacterized protein</fullName>
    </submittedName>
</protein>
<organism evidence="1">
    <name type="scientific">Siphoviridae sp. ctVif31</name>
    <dbReference type="NCBI Taxonomy" id="2825532"/>
    <lineage>
        <taxon>Viruses</taxon>
        <taxon>Duplodnaviria</taxon>
        <taxon>Heunggongvirae</taxon>
        <taxon>Uroviricota</taxon>
        <taxon>Caudoviricetes</taxon>
    </lineage>
</organism>
<accession>A0A8S5Q483</accession>
<proteinExistence type="predicted"/>